<sequence>MTTKSQGFGHPLFSIQSRPYYRSLSRTALAADACVTDGQQSVEQSTLRIVDARDIRWRELVSVSGHEA</sequence>
<keyword evidence="2" id="KW-1185">Reference proteome</keyword>
<dbReference type="AlphaFoldDB" id="A0A939E1L8"/>
<proteinExistence type="predicted"/>
<dbReference type="EMBL" id="JAFLEQ010000016">
    <property type="protein sequence ID" value="MBN9644774.1"/>
    <property type="molecule type" value="Genomic_DNA"/>
</dbReference>
<gene>
    <name evidence="1" type="ORF">JZY06_09165</name>
</gene>
<evidence type="ECO:0000313" key="1">
    <source>
        <dbReference type="EMBL" id="MBN9644774.1"/>
    </source>
</evidence>
<name>A0A939E1L8_9CORY</name>
<evidence type="ECO:0000313" key="2">
    <source>
        <dbReference type="Proteomes" id="UP000664332"/>
    </source>
</evidence>
<protein>
    <submittedName>
        <fullName evidence="1">Uncharacterized protein</fullName>
    </submittedName>
</protein>
<dbReference type="RefSeq" id="WP_207279248.1">
    <property type="nucleotide sequence ID" value="NZ_JAFLEQ010000016.1"/>
</dbReference>
<reference evidence="1" key="1">
    <citation type="submission" date="2021-03" db="EMBL/GenBank/DDBJ databases">
        <authorList>
            <person name="Sun Q."/>
        </authorList>
    </citation>
    <scope>NUCLEOTIDE SEQUENCE</scope>
    <source>
        <strain evidence="1">CCM 8862</strain>
    </source>
</reference>
<organism evidence="1 2">
    <name type="scientific">Corynebacterium mendelii</name>
    <dbReference type="NCBI Taxonomy" id="2765362"/>
    <lineage>
        <taxon>Bacteria</taxon>
        <taxon>Bacillati</taxon>
        <taxon>Actinomycetota</taxon>
        <taxon>Actinomycetes</taxon>
        <taxon>Mycobacteriales</taxon>
        <taxon>Corynebacteriaceae</taxon>
        <taxon>Corynebacterium</taxon>
    </lineage>
</organism>
<accession>A0A939E1L8</accession>
<dbReference type="Proteomes" id="UP000664332">
    <property type="component" value="Unassembled WGS sequence"/>
</dbReference>
<comment type="caution">
    <text evidence="1">The sequence shown here is derived from an EMBL/GenBank/DDBJ whole genome shotgun (WGS) entry which is preliminary data.</text>
</comment>